<reference evidence="1 2" key="1">
    <citation type="journal article" date="2016" name="Nat. Commun.">
        <title>Thousands of microbial genomes shed light on interconnected biogeochemical processes in an aquifer system.</title>
        <authorList>
            <person name="Anantharaman K."/>
            <person name="Brown C.T."/>
            <person name="Hug L.A."/>
            <person name="Sharon I."/>
            <person name="Castelle C.J."/>
            <person name="Probst A.J."/>
            <person name="Thomas B.C."/>
            <person name="Singh A."/>
            <person name="Wilkins M.J."/>
            <person name="Karaoz U."/>
            <person name="Brodie E.L."/>
            <person name="Williams K.H."/>
            <person name="Hubbard S.S."/>
            <person name="Banfield J.F."/>
        </authorList>
    </citation>
    <scope>NUCLEOTIDE SEQUENCE [LARGE SCALE GENOMIC DNA]</scope>
</reference>
<dbReference type="Gene3D" id="1.20.1440.60">
    <property type="entry name" value="23S rRNA-intervening sequence"/>
    <property type="match status" value="1"/>
</dbReference>
<dbReference type="SUPFAM" id="SSF158446">
    <property type="entry name" value="IVS-encoded protein-like"/>
    <property type="match status" value="1"/>
</dbReference>
<accession>A0A1F4RBF5</accession>
<organism evidence="1 2">
    <name type="scientific">candidate division WOR-1 bacterium RIFCSPLOWO2_02_FULL_46_20</name>
    <dbReference type="NCBI Taxonomy" id="1802567"/>
    <lineage>
        <taxon>Bacteria</taxon>
        <taxon>Bacillati</taxon>
        <taxon>Saganbacteria</taxon>
    </lineage>
</organism>
<sequence>MPFDFEDFPVYKDAIKFIQEVDSFLESVTQKGNVRIIDQLQRASTSIALNIAEGAGRFHKSDKKNFYVMARGSVYECVACLQIFVAKKLISAEKYEIFYRALNNLAKQLSAMIR</sequence>
<proteinExistence type="predicted"/>
<comment type="caution">
    <text evidence="1">The sequence shown here is derived from an EMBL/GenBank/DDBJ whole genome shotgun (WGS) entry which is preliminary data.</text>
</comment>
<dbReference type="EMBL" id="METP01000040">
    <property type="protein sequence ID" value="OGC05456.1"/>
    <property type="molecule type" value="Genomic_DNA"/>
</dbReference>
<dbReference type="NCBIfam" id="TIGR02436">
    <property type="entry name" value="four helix bundle protein"/>
    <property type="match status" value="1"/>
</dbReference>
<dbReference type="InterPro" id="IPR012657">
    <property type="entry name" value="23S_rRNA-intervening_sequence"/>
</dbReference>
<evidence type="ECO:0000313" key="1">
    <source>
        <dbReference type="EMBL" id="OGC05456.1"/>
    </source>
</evidence>
<dbReference type="PANTHER" id="PTHR38471">
    <property type="entry name" value="FOUR HELIX BUNDLE PROTEIN"/>
    <property type="match status" value="1"/>
</dbReference>
<dbReference type="Proteomes" id="UP000176938">
    <property type="component" value="Unassembled WGS sequence"/>
</dbReference>
<dbReference type="InterPro" id="IPR036583">
    <property type="entry name" value="23S_rRNA_IVS_sf"/>
</dbReference>
<dbReference type="PANTHER" id="PTHR38471:SF2">
    <property type="entry name" value="FOUR HELIX BUNDLE PROTEIN"/>
    <property type="match status" value="1"/>
</dbReference>
<dbReference type="AlphaFoldDB" id="A0A1F4RBF5"/>
<evidence type="ECO:0000313" key="2">
    <source>
        <dbReference type="Proteomes" id="UP000176938"/>
    </source>
</evidence>
<evidence type="ECO:0008006" key="3">
    <source>
        <dbReference type="Google" id="ProtNLM"/>
    </source>
</evidence>
<name>A0A1F4RBF5_UNCSA</name>
<dbReference type="Pfam" id="PF05635">
    <property type="entry name" value="23S_rRNA_IVP"/>
    <property type="match status" value="1"/>
</dbReference>
<dbReference type="CDD" id="cd16377">
    <property type="entry name" value="23S_rRNA_IVP_like"/>
    <property type="match status" value="1"/>
</dbReference>
<gene>
    <name evidence="1" type="ORF">A3H38_05670</name>
</gene>
<protein>
    <recommendedName>
        <fullName evidence="3">Four helix bundle protein</fullName>
    </recommendedName>
</protein>